<dbReference type="AlphaFoldDB" id="A0AAV7H510"/>
<sequence>MNKFWKKADSWYIEKLRYDKFERVAKLLTHATRFCAPAPLELSMAFFPVIISNSTTPKL</sequence>
<protein>
    <submittedName>
        <fullName evidence="1">Uncharacterized protein</fullName>
    </submittedName>
</protein>
<keyword evidence="2" id="KW-1185">Reference proteome</keyword>
<gene>
    <name evidence="1" type="ORF">IEQ34_010183</name>
</gene>
<organism evidence="1 2">
    <name type="scientific">Dendrobium chrysotoxum</name>
    <name type="common">Orchid</name>
    <dbReference type="NCBI Taxonomy" id="161865"/>
    <lineage>
        <taxon>Eukaryota</taxon>
        <taxon>Viridiplantae</taxon>
        <taxon>Streptophyta</taxon>
        <taxon>Embryophyta</taxon>
        <taxon>Tracheophyta</taxon>
        <taxon>Spermatophyta</taxon>
        <taxon>Magnoliopsida</taxon>
        <taxon>Liliopsida</taxon>
        <taxon>Asparagales</taxon>
        <taxon>Orchidaceae</taxon>
        <taxon>Epidendroideae</taxon>
        <taxon>Malaxideae</taxon>
        <taxon>Dendrobiinae</taxon>
        <taxon>Dendrobium</taxon>
    </lineage>
</organism>
<name>A0AAV7H510_DENCH</name>
<dbReference type="Proteomes" id="UP000775213">
    <property type="component" value="Unassembled WGS sequence"/>
</dbReference>
<dbReference type="EMBL" id="JAGFBR010000009">
    <property type="protein sequence ID" value="KAH0462608.1"/>
    <property type="molecule type" value="Genomic_DNA"/>
</dbReference>
<reference evidence="1 2" key="1">
    <citation type="journal article" date="2021" name="Hortic Res">
        <title>Chromosome-scale assembly of the Dendrobium chrysotoxum genome enhances the understanding of orchid evolution.</title>
        <authorList>
            <person name="Zhang Y."/>
            <person name="Zhang G.Q."/>
            <person name="Zhang D."/>
            <person name="Liu X.D."/>
            <person name="Xu X.Y."/>
            <person name="Sun W.H."/>
            <person name="Yu X."/>
            <person name="Zhu X."/>
            <person name="Wang Z.W."/>
            <person name="Zhao X."/>
            <person name="Zhong W.Y."/>
            <person name="Chen H."/>
            <person name="Yin W.L."/>
            <person name="Huang T."/>
            <person name="Niu S.C."/>
            <person name="Liu Z.J."/>
        </authorList>
    </citation>
    <scope>NUCLEOTIDE SEQUENCE [LARGE SCALE GENOMIC DNA]</scope>
    <source>
        <strain evidence="1">Lindl</strain>
    </source>
</reference>
<accession>A0AAV7H510</accession>
<evidence type="ECO:0000313" key="2">
    <source>
        <dbReference type="Proteomes" id="UP000775213"/>
    </source>
</evidence>
<comment type="caution">
    <text evidence="1">The sequence shown here is derived from an EMBL/GenBank/DDBJ whole genome shotgun (WGS) entry which is preliminary data.</text>
</comment>
<proteinExistence type="predicted"/>
<evidence type="ECO:0000313" key="1">
    <source>
        <dbReference type="EMBL" id="KAH0462608.1"/>
    </source>
</evidence>